<feature type="compositionally biased region" description="Low complexity" evidence="1">
    <location>
        <begin position="92"/>
        <end position="109"/>
    </location>
</feature>
<feature type="compositionally biased region" description="Polar residues" evidence="1">
    <location>
        <begin position="211"/>
        <end position="222"/>
    </location>
</feature>
<comment type="caution">
    <text evidence="2">The sequence shown here is derived from an EMBL/GenBank/DDBJ whole genome shotgun (WGS) entry which is preliminary data.</text>
</comment>
<evidence type="ECO:0000313" key="3">
    <source>
        <dbReference type="Proteomes" id="UP000653565"/>
    </source>
</evidence>
<feature type="compositionally biased region" description="Polar residues" evidence="1">
    <location>
        <begin position="167"/>
        <end position="182"/>
    </location>
</feature>
<proteinExistence type="predicted"/>
<feature type="region of interest" description="Disordered" evidence="1">
    <location>
        <begin position="38"/>
        <end position="121"/>
    </location>
</feature>
<reference evidence="2" key="2">
    <citation type="submission" date="2020-04" db="EMBL/GenBank/DDBJ databases">
        <authorList>
            <person name="Santos R.A.C."/>
            <person name="Steenwyk J.L."/>
            <person name="Rivero-Menendez O."/>
            <person name="Mead M.E."/>
            <person name="Silva L.P."/>
            <person name="Bastos R.W."/>
            <person name="Alastruey-Izquierdo A."/>
            <person name="Goldman G.H."/>
            <person name="Rokas A."/>
        </authorList>
    </citation>
    <scope>NUCLEOTIDE SEQUENCE</scope>
    <source>
        <strain evidence="2">CNM-CM6805</strain>
    </source>
</reference>
<keyword evidence="3" id="KW-1185">Reference proteome</keyword>
<feature type="compositionally biased region" description="Polar residues" evidence="1">
    <location>
        <begin position="74"/>
        <end position="91"/>
    </location>
</feature>
<feature type="region of interest" description="Disordered" evidence="1">
    <location>
        <begin position="198"/>
        <end position="222"/>
    </location>
</feature>
<feature type="region of interest" description="Disordered" evidence="1">
    <location>
        <begin position="158"/>
        <end position="186"/>
    </location>
</feature>
<accession>A0A8H4M456</accession>
<gene>
    <name evidence="2" type="ORF">CNMCM6805_002828</name>
</gene>
<dbReference type="EMBL" id="JAAAPX010000175">
    <property type="protein sequence ID" value="KAF4227567.1"/>
    <property type="molecule type" value="Genomic_DNA"/>
</dbReference>
<protein>
    <submittedName>
        <fullName evidence="2">Uncharacterized protein</fullName>
    </submittedName>
</protein>
<organism evidence="2 3">
    <name type="scientific">Aspergillus fumigatiaffinis</name>
    <dbReference type="NCBI Taxonomy" id="340414"/>
    <lineage>
        <taxon>Eukaryota</taxon>
        <taxon>Fungi</taxon>
        <taxon>Dikarya</taxon>
        <taxon>Ascomycota</taxon>
        <taxon>Pezizomycotina</taxon>
        <taxon>Eurotiomycetes</taxon>
        <taxon>Eurotiomycetidae</taxon>
        <taxon>Eurotiales</taxon>
        <taxon>Aspergillaceae</taxon>
        <taxon>Aspergillus</taxon>
        <taxon>Aspergillus subgen. Fumigati</taxon>
    </lineage>
</organism>
<feature type="compositionally biased region" description="Basic and acidic residues" evidence="1">
    <location>
        <begin position="62"/>
        <end position="71"/>
    </location>
</feature>
<evidence type="ECO:0000313" key="2">
    <source>
        <dbReference type="EMBL" id="KAF4227567.1"/>
    </source>
</evidence>
<evidence type="ECO:0000256" key="1">
    <source>
        <dbReference type="SAM" id="MobiDB-lite"/>
    </source>
</evidence>
<reference evidence="2" key="1">
    <citation type="journal article" date="2020" name="bioRxiv">
        <title>Genomic and phenotypic heterogeneity of clinical isolates of the human pathogens Aspergillus fumigatus, Aspergillus lentulus and Aspergillus fumigatiaffinis.</title>
        <authorList>
            <person name="dos Santos R.A.C."/>
            <person name="Steenwyk J.L."/>
            <person name="Rivero-Menendez O."/>
            <person name="Mead M.E."/>
            <person name="Silva L.P."/>
            <person name="Bastos R.W."/>
            <person name="Alastruey-Izquierdo A."/>
            <person name="Goldman G.H."/>
            <person name="Rokas A."/>
        </authorList>
    </citation>
    <scope>NUCLEOTIDE SEQUENCE</scope>
    <source>
        <strain evidence="2">CNM-CM6805</strain>
    </source>
</reference>
<dbReference type="Proteomes" id="UP000653565">
    <property type="component" value="Unassembled WGS sequence"/>
</dbReference>
<name>A0A8H4M456_9EURO</name>
<dbReference type="AlphaFoldDB" id="A0A8H4M456"/>
<sequence>MPYSSAPEVSTTPLADYFWIAGVDGTEVLETFRRLGDEYRANSATSPGPALTDTIEEDADAEEAHDPRLDGLSRPNSTLPGRNSFQRFSMRSENSAEGNANGSNSNRSSLTIKGAQSPRGSSFLEDFDFDKALFKFASERDSFLSDLSLSAGAITPASRPRSRLRTQKITSEETPSQPSSLLRSGIGSVRRHMAFRDMNSMKRQPSVARQAITTLSSPPRNP</sequence>